<dbReference type="Proteomes" id="UP000316598">
    <property type="component" value="Unassembled WGS sequence"/>
</dbReference>
<reference evidence="1 2" key="1">
    <citation type="submission" date="2019-02" db="EMBL/GenBank/DDBJ databases">
        <title>Deep-cultivation of Planctomycetes and their phenomic and genomic characterization uncovers novel biology.</title>
        <authorList>
            <person name="Wiegand S."/>
            <person name="Jogler M."/>
            <person name="Boedeker C."/>
            <person name="Pinto D."/>
            <person name="Vollmers J."/>
            <person name="Rivas-Marin E."/>
            <person name="Kohn T."/>
            <person name="Peeters S.H."/>
            <person name="Heuer A."/>
            <person name="Rast P."/>
            <person name="Oberbeckmann S."/>
            <person name="Bunk B."/>
            <person name="Jeske O."/>
            <person name="Meyerdierks A."/>
            <person name="Storesund J.E."/>
            <person name="Kallscheuer N."/>
            <person name="Luecker S."/>
            <person name="Lage O.M."/>
            <person name="Pohl T."/>
            <person name="Merkel B.J."/>
            <person name="Hornburger P."/>
            <person name="Mueller R.-W."/>
            <person name="Bruemmer F."/>
            <person name="Labrenz M."/>
            <person name="Spormann A.M."/>
            <person name="Op Den Camp H."/>
            <person name="Overmann J."/>
            <person name="Amann R."/>
            <person name="Jetten M.S.M."/>
            <person name="Mascher T."/>
            <person name="Medema M.H."/>
            <person name="Devos D.P."/>
            <person name="Kaster A.-K."/>
            <person name="Ovreas L."/>
            <person name="Rohde M."/>
            <person name="Galperin M.Y."/>
            <person name="Jogler C."/>
        </authorList>
    </citation>
    <scope>NUCLEOTIDE SEQUENCE [LARGE SCALE GENOMIC DNA]</scope>
    <source>
        <strain evidence="1 2">Pla22</strain>
    </source>
</reference>
<name>A0A5C5WNV2_9BACT</name>
<evidence type="ECO:0000313" key="1">
    <source>
        <dbReference type="EMBL" id="TWT52504.1"/>
    </source>
</evidence>
<dbReference type="AlphaFoldDB" id="A0A5C5WNV2"/>
<comment type="caution">
    <text evidence="1">The sequence shown here is derived from an EMBL/GenBank/DDBJ whole genome shotgun (WGS) entry which is preliminary data.</text>
</comment>
<gene>
    <name evidence="1" type="ORF">Pla22_01280</name>
</gene>
<accession>A0A5C5WNV2</accession>
<organism evidence="1 2">
    <name type="scientific">Rubripirellula amarantea</name>
    <dbReference type="NCBI Taxonomy" id="2527999"/>
    <lineage>
        <taxon>Bacteria</taxon>
        <taxon>Pseudomonadati</taxon>
        <taxon>Planctomycetota</taxon>
        <taxon>Planctomycetia</taxon>
        <taxon>Pirellulales</taxon>
        <taxon>Pirellulaceae</taxon>
        <taxon>Rubripirellula</taxon>
    </lineage>
</organism>
<keyword evidence="2" id="KW-1185">Reference proteome</keyword>
<sequence length="51" mass="5688">MRIPDTLITLEALHSNRATKRFLHSLGGLGRAPVAEHFIQNELSHGSQRPI</sequence>
<dbReference type="EMBL" id="SJPI01000001">
    <property type="protein sequence ID" value="TWT52504.1"/>
    <property type="molecule type" value="Genomic_DNA"/>
</dbReference>
<evidence type="ECO:0000313" key="2">
    <source>
        <dbReference type="Proteomes" id="UP000316598"/>
    </source>
</evidence>
<protein>
    <submittedName>
        <fullName evidence="1">Uncharacterized protein</fullName>
    </submittedName>
</protein>
<proteinExistence type="predicted"/>